<dbReference type="PANTHER" id="PTHR39184:SF1">
    <property type="entry name" value="PBSX PHAGE TERMINASE LARGE SUBUNIT"/>
    <property type="match status" value="1"/>
</dbReference>
<feature type="domain" description="Phage terminase large subunit C-terminal" evidence="1">
    <location>
        <begin position="46"/>
        <end position="167"/>
    </location>
</feature>
<dbReference type="Gene3D" id="3.30.420.280">
    <property type="match status" value="1"/>
</dbReference>
<evidence type="ECO:0000259" key="1">
    <source>
        <dbReference type="Pfam" id="PF17288"/>
    </source>
</evidence>
<name>X0ZUX8_9ZZZZ</name>
<feature type="non-terminal residue" evidence="2">
    <location>
        <position position="1"/>
    </location>
</feature>
<dbReference type="AlphaFoldDB" id="X0ZUX8"/>
<protein>
    <recommendedName>
        <fullName evidence="1">Phage terminase large subunit C-terminal domain-containing protein</fullName>
    </recommendedName>
</protein>
<reference evidence="2" key="1">
    <citation type="journal article" date="2014" name="Front. Microbiol.">
        <title>High frequency of phylogenetically diverse reductive dehalogenase-homologous genes in deep subseafloor sedimentary metagenomes.</title>
        <authorList>
            <person name="Kawai M."/>
            <person name="Futagami T."/>
            <person name="Toyoda A."/>
            <person name="Takaki Y."/>
            <person name="Nishi S."/>
            <person name="Hori S."/>
            <person name="Arai W."/>
            <person name="Tsubouchi T."/>
            <person name="Morono Y."/>
            <person name="Uchiyama I."/>
            <person name="Ito T."/>
            <person name="Fujiyama A."/>
            <person name="Inagaki F."/>
            <person name="Takami H."/>
        </authorList>
    </citation>
    <scope>NUCLEOTIDE SEQUENCE</scope>
    <source>
        <strain evidence="2">Expedition CK06-06</strain>
    </source>
</reference>
<dbReference type="InterPro" id="IPR035413">
    <property type="entry name" value="Terminase_L_C"/>
</dbReference>
<evidence type="ECO:0000313" key="2">
    <source>
        <dbReference type="EMBL" id="GAG51921.1"/>
    </source>
</evidence>
<sequence>SKLIKDWKKYKHVVKGGFLDIAEGVIYDDWHKGEFNNSLPFCRGMDFGFDDPDVMVKIAVDNQNKKIYVHQELKKNGLGTSQLGNIILEKVGHDGLVIGDAAQSRLINDLYNMGINIRKCKKGHGSVLRTINAVKGYTMIVTPESRDVHKALNNYVWHDKRSGVPKNDWKHFPDAIGYAAMELMYL</sequence>
<proteinExistence type="predicted"/>
<gene>
    <name evidence="2" type="ORF">S01H1_79363</name>
</gene>
<dbReference type="InterPro" id="IPR052380">
    <property type="entry name" value="Viral_DNA_packaging_terminase"/>
</dbReference>
<organism evidence="2">
    <name type="scientific">marine sediment metagenome</name>
    <dbReference type="NCBI Taxonomy" id="412755"/>
    <lineage>
        <taxon>unclassified sequences</taxon>
        <taxon>metagenomes</taxon>
        <taxon>ecological metagenomes</taxon>
    </lineage>
</organism>
<dbReference type="PANTHER" id="PTHR39184">
    <property type="match status" value="1"/>
</dbReference>
<accession>X0ZUX8</accession>
<dbReference type="Pfam" id="PF17288">
    <property type="entry name" value="Terminase_3C"/>
    <property type="match status" value="1"/>
</dbReference>
<comment type="caution">
    <text evidence="2">The sequence shown here is derived from an EMBL/GenBank/DDBJ whole genome shotgun (WGS) entry which is preliminary data.</text>
</comment>
<dbReference type="EMBL" id="BARS01053491">
    <property type="protein sequence ID" value="GAG51921.1"/>
    <property type="molecule type" value="Genomic_DNA"/>
</dbReference>